<dbReference type="AlphaFoldDB" id="A0AAD8J657"/>
<evidence type="ECO:0000313" key="1">
    <source>
        <dbReference type="EMBL" id="KAK1398304.1"/>
    </source>
</evidence>
<dbReference type="InterPro" id="IPR007750">
    <property type="entry name" value="DUF674"/>
</dbReference>
<proteinExistence type="predicted"/>
<evidence type="ECO:0000313" key="2">
    <source>
        <dbReference type="Proteomes" id="UP001237642"/>
    </source>
</evidence>
<dbReference type="Pfam" id="PF05056">
    <property type="entry name" value="DUF674"/>
    <property type="match status" value="1"/>
</dbReference>
<dbReference type="EMBL" id="JAUIZM010000002">
    <property type="protein sequence ID" value="KAK1398304.1"/>
    <property type="molecule type" value="Genomic_DNA"/>
</dbReference>
<name>A0AAD8J657_9APIA</name>
<sequence length="206" mass="22925">MDHFSCENTNCTAYVSIDNSCNMPTEEPWELKKYSSAALDFGDTWILGTQEICQWGLLLDSCTENNSPAFLSIYTGVECKIFHKLLNRRAYSIPTKVGGQGGVFVPQTASFFITDDLQVIPSIPSSGLELLKSSAPTVLGVIEEKIINFGSAELEVKEVRFFSQVLLGNGKIQDRWLMNHFSLSDGMTLPIDDTIRATRDRYGCYA</sequence>
<keyword evidence="2" id="KW-1185">Reference proteome</keyword>
<gene>
    <name evidence="1" type="ORF">POM88_008167</name>
</gene>
<reference evidence="1" key="1">
    <citation type="submission" date="2023-02" db="EMBL/GenBank/DDBJ databases">
        <title>Genome of toxic invasive species Heracleum sosnowskyi carries increased number of genes despite the absence of recent whole-genome duplications.</title>
        <authorList>
            <person name="Schelkunov M."/>
            <person name="Shtratnikova V."/>
            <person name="Makarenko M."/>
            <person name="Klepikova A."/>
            <person name="Omelchenko D."/>
            <person name="Novikova G."/>
            <person name="Obukhova E."/>
            <person name="Bogdanov V."/>
            <person name="Penin A."/>
            <person name="Logacheva M."/>
        </authorList>
    </citation>
    <scope>NUCLEOTIDE SEQUENCE</scope>
    <source>
        <strain evidence="1">Hsosn_3</strain>
        <tissue evidence="1">Leaf</tissue>
    </source>
</reference>
<reference evidence="1" key="2">
    <citation type="submission" date="2023-05" db="EMBL/GenBank/DDBJ databases">
        <authorList>
            <person name="Schelkunov M.I."/>
        </authorList>
    </citation>
    <scope>NUCLEOTIDE SEQUENCE</scope>
    <source>
        <strain evidence="1">Hsosn_3</strain>
        <tissue evidence="1">Leaf</tissue>
    </source>
</reference>
<protein>
    <submittedName>
        <fullName evidence="1">Uncharacterized protein</fullName>
    </submittedName>
</protein>
<dbReference type="Proteomes" id="UP001237642">
    <property type="component" value="Unassembled WGS sequence"/>
</dbReference>
<comment type="caution">
    <text evidence="1">The sequence shown here is derived from an EMBL/GenBank/DDBJ whole genome shotgun (WGS) entry which is preliminary data.</text>
</comment>
<accession>A0AAD8J657</accession>
<organism evidence="1 2">
    <name type="scientific">Heracleum sosnowskyi</name>
    <dbReference type="NCBI Taxonomy" id="360622"/>
    <lineage>
        <taxon>Eukaryota</taxon>
        <taxon>Viridiplantae</taxon>
        <taxon>Streptophyta</taxon>
        <taxon>Embryophyta</taxon>
        <taxon>Tracheophyta</taxon>
        <taxon>Spermatophyta</taxon>
        <taxon>Magnoliopsida</taxon>
        <taxon>eudicotyledons</taxon>
        <taxon>Gunneridae</taxon>
        <taxon>Pentapetalae</taxon>
        <taxon>asterids</taxon>
        <taxon>campanulids</taxon>
        <taxon>Apiales</taxon>
        <taxon>Apiaceae</taxon>
        <taxon>Apioideae</taxon>
        <taxon>apioid superclade</taxon>
        <taxon>Tordylieae</taxon>
        <taxon>Tordyliinae</taxon>
        <taxon>Heracleum</taxon>
    </lineage>
</organism>